<keyword evidence="1" id="KW-0472">Membrane</keyword>
<evidence type="ECO:0000313" key="2">
    <source>
        <dbReference type="EMBL" id="GMI00602.1"/>
    </source>
</evidence>
<dbReference type="AlphaFoldDB" id="A0A9W7BZV4"/>
<proteinExistence type="predicted"/>
<organism evidence="2 3">
    <name type="scientific">Triparma verrucosa</name>
    <dbReference type="NCBI Taxonomy" id="1606542"/>
    <lineage>
        <taxon>Eukaryota</taxon>
        <taxon>Sar</taxon>
        <taxon>Stramenopiles</taxon>
        <taxon>Ochrophyta</taxon>
        <taxon>Bolidophyceae</taxon>
        <taxon>Parmales</taxon>
        <taxon>Triparmaceae</taxon>
        <taxon>Triparma</taxon>
    </lineage>
</organism>
<comment type="caution">
    <text evidence="2">The sequence shown here is derived from an EMBL/GenBank/DDBJ whole genome shotgun (WGS) entry which is preliminary data.</text>
</comment>
<dbReference type="Proteomes" id="UP001165160">
    <property type="component" value="Unassembled WGS sequence"/>
</dbReference>
<gene>
    <name evidence="2" type="ORF">TrVE_jg13277</name>
</gene>
<keyword evidence="3" id="KW-1185">Reference proteome</keyword>
<reference evidence="3" key="1">
    <citation type="journal article" date="2023" name="Commun. Biol.">
        <title>Genome analysis of Parmales, the sister group of diatoms, reveals the evolutionary specialization of diatoms from phago-mixotrophs to photoautotrophs.</title>
        <authorList>
            <person name="Ban H."/>
            <person name="Sato S."/>
            <person name="Yoshikawa S."/>
            <person name="Yamada K."/>
            <person name="Nakamura Y."/>
            <person name="Ichinomiya M."/>
            <person name="Sato N."/>
            <person name="Blanc-Mathieu R."/>
            <person name="Endo H."/>
            <person name="Kuwata A."/>
            <person name="Ogata H."/>
        </authorList>
    </citation>
    <scope>NUCLEOTIDE SEQUENCE [LARGE SCALE GENOMIC DNA]</scope>
    <source>
        <strain evidence="3">NIES 3699</strain>
    </source>
</reference>
<sequence length="140" mass="16537">MFTFFIRMSVEFVGVVGYVSYFRLFVLVYLRNKRGDVEREDCWEGFWKTVNGLDKMDVEKLCEIGEKWEGDGTEYLKVYFIGEVMKTAEEKVVKGGRREEIRNREKLEKVKEKIRKTVESQYSFDGVSDLLKIMTVKKSS</sequence>
<keyword evidence="1" id="KW-1133">Transmembrane helix</keyword>
<protein>
    <submittedName>
        <fullName evidence="2">Uncharacterized protein</fullName>
    </submittedName>
</protein>
<evidence type="ECO:0000256" key="1">
    <source>
        <dbReference type="SAM" id="Phobius"/>
    </source>
</evidence>
<evidence type="ECO:0000313" key="3">
    <source>
        <dbReference type="Proteomes" id="UP001165160"/>
    </source>
</evidence>
<keyword evidence="1" id="KW-0812">Transmembrane</keyword>
<accession>A0A9W7BZV4</accession>
<dbReference type="EMBL" id="BRXX01000250">
    <property type="protein sequence ID" value="GMI00602.1"/>
    <property type="molecule type" value="Genomic_DNA"/>
</dbReference>
<name>A0A9W7BZV4_9STRA</name>
<feature type="transmembrane region" description="Helical" evidence="1">
    <location>
        <begin position="12"/>
        <end position="30"/>
    </location>
</feature>